<dbReference type="HOGENOM" id="CLU_104273_0_1_1"/>
<keyword evidence="10" id="KW-1185">Reference proteome</keyword>
<organism evidence="9 10">
    <name type="scientific">Pseudallescheria apiosperma</name>
    <name type="common">Scedosporium apiospermum</name>
    <dbReference type="NCBI Taxonomy" id="563466"/>
    <lineage>
        <taxon>Eukaryota</taxon>
        <taxon>Fungi</taxon>
        <taxon>Dikarya</taxon>
        <taxon>Ascomycota</taxon>
        <taxon>Pezizomycotina</taxon>
        <taxon>Sordariomycetes</taxon>
        <taxon>Hypocreomycetidae</taxon>
        <taxon>Microascales</taxon>
        <taxon>Microascaceae</taxon>
        <taxon>Scedosporium</taxon>
    </lineage>
</organism>
<dbReference type="GO" id="GO:0003677">
    <property type="term" value="F:DNA binding"/>
    <property type="evidence" value="ECO:0007669"/>
    <property type="project" value="UniProtKB-KW"/>
</dbReference>
<dbReference type="GO" id="GO:0003713">
    <property type="term" value="F:transcription coactivator activity"/>
    <property type="evidence" value="ECO:0007669"/>
    <property type="project" value="InterPro"/>
</dbReference>
<dbReference type="Proteomes" id="UP000028545">
    <property type="component" value="Unassembled WGS sequence"/>
</dbReference>
<evidence type="ECO:0000256" key="5">
    <source>
        <dbReference type="ARBA" id="ARBA00023163"/>
    </source>
</evidence>
<dbReference type="GO" id="GO:0060261">
    <property type="term" value="P:positive regulation of transcription initiation by RNA polymerase II"/>
    <property type="evidence" value="ECO:0007669"/>
    <property type="project" value="InterPro"/>
</dbReference>
<evidence type="ECO:0000313" key="9">
    <source>
        <dbReference type="EMBL" id="KEZ45245.1"/>
    </source>
</evidence>
<evidence type="ECO:0000256" key="7">
    <source>
        <dbReference type="SAM" id="MobiDB-lite"/>
    </source>
</evidence>
<feature type="domain" description="Transcriptional coactivator p15 (PC4) C-terminal" evidence="8">
    <location>
        <begin position="45"/>
        <end position="96"/>
    </location>
</feature>
<protein>
    <recommendedName>
        <fullName evidence="8">Transcriptional coactivator p15 (PC4) C-terminal domain-containing protein</fullName>
    </recommendedName>
</protein>
<evidence type="ECO:0000256" key="3">
    <source>
        <dbReference type="ARBA" id="ARBA00023015"/>
    </source>
</evidence>
<comment type="subcellular location">
    <subcellularLocation>
        <location evidence="1">Nucleus</location>
    </subcellularLocation>
</comment>
<dbReference type="Pfam" id="PF02229">
    <property type="entry name" value="PC4"/>
    <property type="match status" value="1"/>
</dbReference>
<sequence length="146" mass="16167">MKRRASIDDDSGSEVGAPVAKKSKSGPSSSRISDIHKDDDGNPFWQLPKSRRVTVSEFKKATYVNIREYYEKDGKVLPGKKGISLSLDQYREFLKAIPSINAELRRITGQSFNDPDDNSLPSTKANRSSKAPSKSNIETTSDEDDA</sequence>
<dbReference type="RefSeq" id="XP_016645044.1">
    <property type="nucleotide sequence ID" value="XM_016785668.1"/>
</dbReference>
<dbReference type="VEuPathDB" id="FungiDB:SAPIO_CDS2719"/>
<dbReference type="KEGG" id="sapo:SAPIO_CDS2719"/>
<keyword evidence="5" id="KW-0804">Transcription</keyword>
<dbReference type="OrthoDB" id="2505440at2759"/>
<proteinExistence type="inferred from homology"/>
<dbReference type="InterPro" id="IPR009044">
    <property type="entry name" value="ssDNA-bd_transcriptional_reg"/>
</dbReference>
<evidence type="ECO:0000259" key="8">
    <source>
        <dbReference type="Pfam" id="PF02229"/>
    </source>
</evidence>
<reference evidence="9 10" key="1">
    <citation type="journal article" date="2014" name="Genome Announc.">
        <title>Draft genome sequence of the pathogenic fungus Scedosporium apiospermum.</title>
        <authorList>
            <person name="Vandeputte P."/>
            <person name="Ghamrawi S."/>
            <person name="Rechenmann M."/>
            <person name="Iltis A."/>
            <person name="Giraud S."/>
            <person name="Fleury M."/>
            <person name="Thornton C."/>
            <person name="Delhaes L."/>
            <person name="Meyer W."/>
            <person name="Papon N."/>
            <person name="Bouchara J.P."/>
        </authorList>
    </citation>
    <scope>NUCLEOTIDE SEQUENCE [LARGE SCALE GENOMIC DNA]</scope>
    <source>
        <strain evidence="9 10">IHEM 14462</strain>
    </source>
</reference>
<comment type="similarity">
    <text evidence="2">Belongs to the transcriptional coactivator PC4 family.</text>
</comment>
<dbReference type="GO" id="GO:0005634">
    <property type="term" value="C:nucleus"/>
    <property type="evidence" value="ECO:0007669"/>
    <property type="project" value="UniProtKB-SubCell"/>
</dbReference>
<dbReference type="PANTHER" id="PTHR13215">
    <property type="entry name" value="RNA POLYMERASE II TRANSCRIPTIONAL COACTIVATOR"/>
    <property type="match status" value="1"/>
</dbReference>
<evidence type="ECO:0000256" key="6">
    <source>
        <dbReference type="ARBA" id="ARBA00023242"/>
    </source>
</evidence>
<evidence type="ECO:0000313" key="10">
    <source>
        <dbReference type="Proteomes" id="UP000028545"/>
    </source>
</evidence>
<dbReference type="AlphaFoldDB" id="A0A084GD33"/>
<feature type="region of interest" description="Disordered" evidence="7">
    <location>
        <begin position="1"/>
        <end position="46"/>
    </location>
</feature>
<dbReference type="EMBL" id="JOWA01000086">
    <property type="protein sequence ID" value="KEZ45245.1"/>
    <property type="molecule type" value="Genomic_DNA"/>
</dbReference>
<name>A0A084GD33_PSEDA</name>
<dbReference type="OMA" id="NPFWELS"/>
<gene>
    <name evidence="9" type="ORF">SAPIO_CDS2719</name>
</gene>
<keyword evidence="6" id="KW-0539">Nucleus</keyword>
<dbReference type="InterPro" id="IPR003173">
    <property type="entry name" value="PC4_C"/>
</dbReference>
<keyword evidence="3" id="KW-0805">Transcription regulation</keyword>
<evidence type="ECO:0000256" key="2">
    <source>
        <dbReference type="ARBA" id="ARBA00009001"/>
    </source>
</evidence>
<keyword evidence="4" id="KW-0238">DNA-binding</keyword>
<dbReference type="SUPFAM" id="SSF54447">
    <property type="entry name" value="ssDNA-binding transcriptional regulator domain"/>
    <property type="match status" value="1"/>
</dbReference>
<feature type="region of interest" description="Disordered" evidence="7">
    <location>
        <begin position="108"/>
        <end position="146"/>
    </location>
</feature>
<evidence type="ECO:0000256" key="4">
    <source>
        <dbReference type="ARBA" id="ARBA00023125"/>
    </source>
</evidence>
<evidence type="ECO:0000256" key="1">
    <source>
        <dbReference type="ARBA" id="ARBA00004123"/>
    </source>
</evidence>
<feature type="compositionally biased region" description="Polar residues" evidence="7">
    <location>
        <begin position="108"/>
        <end position="139"/>
    </location>
</feature>
<dbReference type="Gene3D" id="2.30.31.10">
    <property type="entry name" value="Transcriptional Coactivator Pc4, Chain A"/>
    <property type="match status" value="1"/>
</dbReference>
<dbReference type="InterPro" id="IPR045125">
    <property type="entry name" value="Sub1/Tcp4-like"/>
</dbReference>
<accession>A0A084GD33</accession>
<dbReference type="GeneID" id="27721791"/>
<comment type="caution">
    <text evidence="9">The sequence shown here is derived from an EMBL/GenBank/DDBJ whole genome shotgun (WGS) entry which is preliminary data.</text>
</comment>